<dbReference type="WBParaSite" id="PSAMB.scaffold4083size15771.g23462.t1">
    <property type="protein sequence ID" value="PSAMB.scaffold4083size15771.g23462.t1"/>
    <property type="gene ID" value="PSAMB.scaffold4083size15771.g23462"/>
</dbReference>
<evidence type="ECO:0000313" key="2">
    <source>
        <dbReference type="Proteomes" id="UP000887566"/>
    </source>
</evidence>
<evidence type="ECO:0000313" key="3">
    <source>
        <dbReference type="WBParaSite" id="PSAMB.scaffold4083size15771.g23462.t1"/>
    </source>
</evidence>
<evidence type="ECO:0000256" key="1">
    <source>
        <dbReference type="SAM" id="SignalP"/>
    </source>
</evidence>
<reference evidence="3" key="1">
    <citation type="submission" date="2022-11" db="UniProtKB">
        <authorList>
            <consortium name="WormBaseParasite"/>
        </authorList>
    </citation>
    <scope>IDENTIFICATION</scope>
</reference>
<protein>
    <submittedName>
        <fullName evidence="3">Uncharacterized protein</fullName>
    </submittedName>
</protein>
<dbReference type="AlphaFoldDB" id="A0A914WJZ1"/>
<proteinExistence type="predicted"/>
<keyword evidence="2" id="KW-1185">Reference proteome</keyword>
<keyword evidence="1" id="KW-0732">Signal</keyword>
<organism evidence="2 3">
    <name type="scientific">Plectus sambesii</name>
    <dbReference type="NCBI Taxonomy" id="2011161"/>
    <lineage>
        <taxon>Eukaryota</taxon>
        <taxon>Metazoa</taxon>
        <taxon>Ecdysozoa</taxon>
        <taxon>Nematoda</taxon>
        <taxon>Chromadorea</taxon>
        <taxon>Plectida</taxon>
        <taxon>Plectina</taxon>
        <taxon>Plectoidea</taxon>
        <taxon>Plectidae</taxon>
        <taxon>Plectus</taxon>
    </lineage>
</organism>
<accession>A0A914WJZ1</accession>
<dbReference type="Proteomes" id="UP000887566">
    <property type="component" value="Unplaced"/>
</dbReference>
<name>A0A914WJZ1_9BILA</name>
<feature type="signal peptide" evidence="1">
    <location>
        <begin position="1"/>
        <end position="18"/>
    </location>
</feature>
<sequence length="188" mass="20900">MRVLFACVALFSYGKLAASRFYLRCPLLTVIARPVTFVDTLDSYWQQWTSDGSSTSSNARAEERPLLAQLLLAQRQLLLIDQQKKQLRGDGDMRQLHGNGPQLEPNGANKLWDDGNTASTFDLLSKLRPESSMLDLSTSDESRGLGVYFQVLPDEEYGEEPIYSIGGAVRGGEETTRLKYGFVPSPFG</sequence>
<feature type="chain" id="PRO_5036710559" evidence="1">
    <location>
        <begin position="19"/>
        <end position="188"/>
    </location>
</feature>